<dbReference type="InterPro" id="IPR056770">
    <property type="entry name" value="Piezo_THU9_anchor"/>
</dbReference>
<dbReference type="GO" id="GO:0050982">
    <property type="term" value="P:detection of mechanical stimulus"/>
    <property type="evidence" value="ECO:0007669"/>
    <property type="project" value="TreeGrafter"/>
</dbReference>
<dbReference type="OrthoDB" id="1657605at2759"/>
<protein>
    <recommendedName>
        <fullName evidence="2">Piezo THU9 and anchor domain-containing protein</fullName>
    </recommendedName>
</protein>
<sequence>MYNFALIVLSLAYQSPFVGDFSEGKCERIDYIYEVIGFYKYDYGFRITSRSSLVEIVIFMLVSLQSYMFSSQDFDYVSKYLEVEQIDALVREQQKRAAWKTAQLQHIRKSEEQKRLRNLQVEKIKSEMLNLQIQLHSTSDNANYDNTFSGSEGLRHRRNSSLSSYRGCCIPDKEENELKKRDPSTHADSMFPLEVNESPTSVRNGSLSAVLSKMHSMDSLHEITEQKERTSNNEILVVDEENFQAKENPLISAVHFIGGGVSQVQSLGSLAVINLVNFFNIEHKEPNSNEHSSENGVYDEIQVMKNNSEFLEVYQLEDQFPKEFVFILMIIFFLIVVDRIIYLCSFATGKVIFYLFSLVLFTYSVTKYAWHMEPSHQHGGRFALRAIYLTKAISLALQAIQIRYGIPHESALYRQFLTSSVSQINFLGFRLYRALPFLYELRCVLDWSCTTTSLTMYDWLKDLASFSLM</sequence>
<keyword evidence="1" id="KW-1133">Transmembrane helix</keyword>
<dbReference type="Pfam" id="PF24874">
    <property type="entry name" value="Piezo_THU9_anchor"/>
    <property type="match status" value="1"/>
</dbReference>
<keyword evidence="1" id="KW-0812">Transmembrane</keyword>
<evidence type="ECO:0000256" key="1">
    <source>
        <dbReference type="SAM" id="Phobius"/>
    </source>
</evidence>
<dbReference type="PANTHER" id="PTHR13167">
    <property type="entry name" value="PIEZO-TYPE MECHANOSENSITIVE ION CHANNEL COMPONENT"/>
    <property type="match status" value="1"/>
</dbReference>
<accession>A0A5J5BQZ7</accession>
<dbReference type="GO" id="GO:0008381">
    <property type="term" value="F:mechanosensitive monoatomic ion channel activity"/>
    <property type="evidence" value="ECO:0007669"/>
    <property type="project" value="InterPro"/>
</dbReference>
<dbReference type="AlphaFoldDB" id="A0A5J5BQZ7"/>
<dbReference type="Proteomes" id="UP000325577">
    <property type="component" value="Linkage Group LG10"/>
</dbReference>
<keyword evidence="1" id="KW-0472">Membrane</keyword>
<dbReference type="EMBL" id="CM018033">
    <property type="protein sequence ID" value="KAA8545064.1"/>
    <property type="molecule type" value="Genomic_DNA"/>
</dbReference>
<proteinExistence type="predicted"/>
<dbReference type="PANTHER" id="PTHR13167:SF46">
    <property type="entry name" value="PIEZO NON-SPECIFIC CATION CHANNEL R-RAS-BINDING DOMAIN-CONTAINING PROTEIN"/>
    <property type="match status" value="1"/>
</dbReference>
<feature type="transmembrane region" description="Helical" evidence="1">
    <location>
        <begin position="351"/>
        <end position="370"/>
    </location>
</feature>
<dbReference type="GO" id="GO:0016020">
    <property type="term" value="C:membrane"/>
    <property type="evidence" value="ECO:0007669"/>
    <property type="project" value="InterPro"/>
</dbReference>
<reference evidence="3 4" key="1">
    <citation type="submission" date="2019-09" db="EMBL/GenBank/DDBJ databases">
        <title>A chromosome-level genome assembly of the Chinese tupelo Nyssa sinensis.</title>
        <authorList>
            <person name="Yang X."/>
            <person name="Kang M."/>
            <person name="Yang Y."/>
            <person name="Xiong H."/>
            <person name="Wang M."/>
            <person name="Zhang Z."/>
            <person name="Wang Z."/>
            <person name="Wu H."/>
            <person name="Ma T."/>
            <person name="Liu J."/>
            <person name="Xi Z."/>
        </authorList>
    </citation>
    <scope>NUCLEOTIDE SEQUENCE [LARGE SCALE GENOMIC DNA]</scope>
    <source>
        <strain evidence="3">J267</strain>
        <tissue evidence="3">Leaf</tissue>
    </source>
</reference>
<evidence type="ECO:0000313" key="4">
    <source>
        <dbReference type="Proteomes" id="UP000325577"/>
    </source>
</evidence>
<dbReference type="InterPro" id="IPR027272">
    <property type="entry name" value="Piezo"/>
</dbReference>
<organism evidence="3 4">
    <name type="scientific">Nyssa sinensis</name>
    <dbReference type="NCBI Taxonomy" id="561372"/>
    <lineage>
        <taxon>Eukaryota</taxon>
        <taxon>Viridiplantae</taxon>
        <taxon>Streptophyta</taxon>
        <taxon>Embryophyta</taxon>
        <taxon>Tracheophyta</taxon>
        <taxon>Spermatophyta</taxon>
        <taxon>Magnoliopsida</taxon>
        <taxon>eudicotyledons</taxon>
        <taxon>Gunneridae</taxon>
        <taxon>Pentapetalae</taxon>
        <taxon>asterids</taxon>
        <taxon>Cornales</taxon>
        <taxon>Nyssaceae</taxon>
        <taxon>Nyssa</taxon>
    </lineage>
</organism>
<feature type="domain" description="Piezo THU9 and anchor" evidence="2">
    <location>
        <begin position="305"/>
        <end position="461"/>
    </location>
</feature>
<dbReference type="GO" id="GO:0042391">
    <property type="term" value="P:regulation of membrane potential"/>
    <property type="evidence" value="ECO:0007669"/>
    <property type="project" value="TreeGrafter"/>
</dbReference>
<feature type="transmembrane region" description="Helical" evidence="1">
    <location>
        <begin position="324"/>
        <end position="344"/>
    </location>
</feature>
<evidence type="ECO:0000259" key="2">
    <source>
        <dbReference type="Pfam" id="PF24874"/>
    </source>
</evidence>
<dbReference type="GO" id="GO:0005261">
    <property type="term" value="F:monoatomic cation channel activity"/>
    <property type="evidence" value="ECO:0007669"/>
    <property type="project" value="TreeGrafter"/>
</dbReference>
<keyword evidence="4" id="KW-1185">Reference proteome</keyword>
<evidence type="ECO:0000313" key="3">
    <source>
        <dbReference type="EMBL" id="KAA8545064.1"/>
    </source>
</evidence>
<dbReference type="GO" id="GO:0071260">
    <property type="term" value="P:cellular response to mechanical stimulus"/>
    <property type="evidence" value="ECO:0007669"/>
    <property type="project" value="TreeGrafter"/>
</dbReference>
<name>A0A5J5BQZ7_9ASTE</name>
<gene>
    <name evidence="3" type="ORF">F0562_019837</name>
</gene>